<keyword evidence="3" id="KW-1185">Reference proteome</keyword>
<proteinExistence type="predicted"/>
<dbReference type="EMBL" id="MU006797">
    <property type="protein sequence ID" value="KAF2636615.1"/>
    <property type="molecule type" value="Genomic_DNA"/>
</dbReference>
<reference evidence="2" key="1">
    <citation type="journal article" date="2020" name="Stud. Mycol.">
        <title>101 Dothideomycetes genomes: a test case for predicting lifestyles and emergence of pathogens.</title>
        <authorList>
            <person name="Haridas S."/>
            <person name="Albert R."/>
            <person name="Binder M."/>
            <person name="Bloem J."/>
            <person name="Labutti K."/>
            <person name="Salamov A."/>
            <person name="Andreopoulos B."/>
            <person name="Baker S."/>
            <person name="Barry K."/>
            <person name="Bills G."/>
            <person name="Bluhm B."/>
            <person name="Cannon C."/>
            <person name="Castanera R."/>
            <person name="Culley D."/>
            <person name="Daum C."/>
            <person name="Ezra D."/>
            <person name="Gonzalez J."/>
            <person name="Henrissat B."/>
            <person name="Kuo A."/>
            <person name="Liang C."/>
            <person name="Lipzen A."/>
            <person name="Lutzoni F."/>
            <person name="Magnuson J."/>
            <person name="Mondo S."/>
            <person name="Nolan M."/>
            <person name="Ohm R."/>
            <person name="Pangilinan J."/>
            <person name="Park H.-J."/>
            <person name="Ramirez L."/>
            <person name="Alfaro M."/>
            <person name="Sun H."/>
            <person name="Tritt A."/>
            <person name="Yoshinaga Y."/>
            <person name="Zwiers L.-H."/>
            <person name="Turgeon B."/>
            <person name="Goodwin S."/>
            <person name="Spatafora J."/>
            <person name="Crous P."/>
            <person name="Grigoriev I."/>
        </authorList>
    </citation>
    <scope>NUCLEOTIDE SEQUENCE</scope>
    <source>
        <strain evidence="2">CBS 473.64</strain>
    </source>
</reference>
<sequence>MDESAILVHVAAPATKKNDDIYHSLAEEYAQFEPHVVHGAHSSALATMSRSTYGSFPSNINSGDHFGGLDHDQSSTEEDSEGDDDQPVSRIQQLECIHAKWKEQNPSRVGAGASTSMSSTNWGDAFIDDTQLAYRAMESQVLDVESQAVDEESSSSLGATPSPTLLNPTMAVATVAAYPMLSMLPPVTWTPTPKSTAKSTYKNPQNELDVSYSSTTLQEANEENAALVDLSHLPFEVLPPAPKVGVDTPSRLPSQITKSLHILKQQNPGKFTPSRKIRALEPDERGHWLVDTSTWPSKTQVEFWTSISDYIQSGRLGWGVSLFRDSARQLGTVRLFCWGEIVEHIWLALWLCSQGTIVKSGSSWLDAEEIVMIEA</sequence>
<dbReference type="OrthoDB" id="5395975at2759"/>
<gene>
    <name evidence="2" type="ORF">P280DRAFT_145883</name>
</gene>
<name>A0A6A6RN75_9PLEO</name>
<evidence type="ECO:0000256" key="1">
    <source>
        <dbReference type="SAM" id="MobiDB-lite"/>
    </source>
</evidence>
<dbReference type="AlphaFoldDB" id="A0A6A6RN75"/>
<organism evidence="2 3">
    <name type="scientific">Massarina eburnea CBS 473.64</name>
    <dbReference type="NCBI Taxonomy" id="1395130"/>
    <lineage>
        <taxon>Eukaryota</taxon>
        <taxon>Fungi</taxon>
        <taxon>Dikarya</taxon>
        <taxon>Ascomycota</taxon>
        <taxon>Pezizomycotina</taxon>
        <taxon>Dothideomycetes</taxon>
        <taxon>Pleosporomycetidae</taxon>
        <taxon>Pleosporales</taxon>
        <taxon>Massarineae</taxon>
        <taxon>Massarinaceae</taxon>
        <taxon>Massarina</taxon>
    </lineage>
</organism>
<protein>
    <submittedName>
        <fullName evidence="2">Uncharacterized protein</fullName>
    </submittedName>
</protein>
<evidence type="ECO:0000313" key="2">
    <source>
        <dbReference type="EMBL" id="KAF2636615.1"/>
    </source>
</evidence>
<accession>A0A6A6RN75</accession>
<dbReference type="Proteomes" id="UP000799753">
    <property type="component" value="Unassembled WGS sequence"/>
</dbReference>
<feature type="region of interest" description="Disordered" evidence="1">
    <location>
        <begin position="59"/>
        <end position="88"/>
    </location>
</feature>
<evidence type="ECO:0000313" key="3">
    <source>
        <dbReference type="Proteomes" id="UP000799753"/>
    </source>
</evidence>
<feature type="compositionally biased region" description="Acidic residues" evidence="1">
    <location>
        <begin position="75"/>
        <end position="86"/>
    </location>
</feature>